<dbReference type="STRING" id="1210090.GCA_001613185_00714"/>
<keyword evidence="4" id="KW-1185">Reference proteome</keyword>
<gene>
    <name evidence="3" type="ORF">DFR74_104225</name>
</gene>
<dbReference type="AlphaFoldDB" id="A0A366DN71"/>
<dbReference type="PANTHER" id="PTHR40763">
    <property type="entry name" value="MEMBRANE PROTEIN-RELATED"/>
    <property type="match status" value="1"/>
</dbReference>
<name>A0A366DN71_9NOCA</name>
<evidence type="ECO:0000259" key="2">
    <source>
        <dbReference type="Pfam" id="PF08044"/>
    </source>
</evidence>
<evidence type="ECO:0000313" key="4">
    <source>
        <dbReference type="Proteomes" id="UP000252586"/>
    </source>
</evidence>
<feature type="transmembrane region" description="Helical" evidence="1">
    <location>
        <begin position="78"/>
        <end position="99"/>
    </location>
</feature>
<keyword evidence="1" id="KW-0472">Membrane</keyword>
<dbReference type="Pfam" id="PF08044">
    <property type="entry name" value="DUF1707"/>
    <property type="match status" value="1"/>
</dbReference>
<keyword evidence="1" id="KW-0812">Transmembrane</keyword>
<feature type="domain" description="DUF1707" evidence="2">
    <location>
        <begin position="8"/>
        <end position="60"/>
    </location>
</feature>
<dbReference type="Proteomes" id="UP000252586">
    <property type="component" value="Unassembled WGS sequence"/>
</dbReference>
<comment type="caution">
    <text evidence="3">The sequence shown here is derived from an EMBL/GenBank/DDBJ whole genome shotgun (WGS) entry which is preliminary data.</text>
</comment>
<evidence type="ECO:0000313" key="3">
    <source>
        <dbReference type="EMBL" id="RBO91522.1"/>
    </source>
</evidence>
<evidence type="ECO:0000256" key="1">
    <source>
        <dbReference type="SAM" id="Phobius"/>
    </source>
</evidence>
<protein>
    <submittedName>
        <fullName evidence="3">Uncharacterized protein DUF1707</fullName>
    </submittedName>
</protein>
<keyword evidence="1" id="KW-1133">Transmembrane helix</keyword>
<accession>A0A366DN71</accession>
<dbReference type="PANTHER" id="PTHR40763:SF4">
    <property type="entry name" value="DUF1707 DOMAIN-CONTAINING PROTEIN"/>
    <property type="match status" value="1"/>
</dbReference>
<proteinExistence type="predicted"/>
<dbReference type="InterPro" id="IPR012551">
    <property type="entry name" value="DUF1707_SHOCT-like"/>
</dbReference>
<dbReference type="OrthoDB" id="4753163at2"/>
<dbReference type="RefSeq" id="WP_067503130.1">
    <property type="nucleotide sequence ID" value="NZ_CP107943.1"/>
</dbReference>
<organism evidence="3 4">
    <name type="scientific">Nocardia puris</name>
    <dbReference type="NCBI Taxonomy" id="208602"/>
    <lineage>
        <taxon>Bacteria</taxon>
        <taxon>Bacillati</taxon>
        <taxon>Actinomycetota</taxon>
        <taxon>Actinomycetes</taxon>
        <taxon>Mycobacteriales</taxon>
        <taxon>Nocardiaceae</taxon>
        <taxon>Nocardia</taxon>
    </lineage>
</organism>
<sequence length="261" mass="27491">MMADTARLRARDSDRADVCGLLDAALADGQLTAAEHAARTETAMRATSFGQLDPLIADLQIPGDLVNAPVVRGRGTRWWIPASLLLVVALFGMLVGCVARETGDAVGAPGEPSIPDLTTGAGVAFFLDSHRAEFGDAVADSLSLYPEYASFRRGTGNTYRDFRFDGEFGDPESRPGRKPSTPTLDFGATDVDALAPLLAGAARTLGVANGRITHLSFALPETSRGRTEPTVRVYVTNDDQASGSLTITLAGEVVEISPPTD</sequence>
<dbReference type="EMBL" id="QNRE01000004">
    <property type="protein sequence ID" value="RBO91522.1"/>
    <property type="molecule type" value="Genomic_DNA"/>
</dbReference>
<reference evidence="3 4" key="1">
    <citation type="submission" date="2018-06" db="EMBL/GenBank/DDBJ databases">
        <title>Genomic Encyclopedia of Type Strains, Phase IV (KMG-IV): sequencing the most valuable type-strain genomes for metagenomic binning, comparative biology and taxonomic classification.</title>
        <authorList>
            <person name="Goeker M."/>
        </authorList>
    </citation>
    <scope>NUCLEOTIDE SEQUENCE [LARGE SCALE GENOMIC DNA]</scope>
    <source>
        <strain evidence="3 4">DSM 44599</strain>
    </source>
</reference>